<dbReference type="AlphaFoldDB" id="A0A9W5VEQ8"/>
<organism evidence="1 2">
    <name type="scientific">Bacillus cereus ISP2954</name>
    <dbReference type="NCBI Taxonomy" id="1053215"/>
    <lineage>
        <taxon>Bacteria</taxon>
        <taxon>Bacillati</taxon>
        <taxon>Bacillota</taxon>
        <taxon>Bacilli</taxon>
        <taxon>Bacillales</taxon>
        <taxon>Bacillaceae</taxon>
        <taxon>Bacillus</taxon>
        <taxon>Bacillus cereus group</taxon>
    </lineage>
</organism>
<sequence>MKNNISCQILIAENIMFDPKEKKHTAYNILNKITVPILPASVITSVLFKFQFSEEDGLEEINNKILVYNSNEEIVYSGQLPKLKNLRDNRMTPGIDGVIEIRFPVMESGKYEYVVYSNNQKIFTYPLFIDVIQTEEKDRELYKK</sequence>
<dbReference type="EMBL" id="AHEJ01000066">
    <property type="protein sequence ID" value="EOP62566.1"/>
    <property type="molecule type" value="Genomic_DNA"/>
</dbReference>
<reference evidence="1 2" key="1">
    <citation type="submission" date="2012-12" db="EMBL/GenBank/DDBJ databases">
        <title>The Genome Sequence of Bacillus cereus ISP2954.</title>
        <authorList>
            <consortium name="The Broad Institute Genome Sequencing Platform"/>
            <consortium name="The Broad Institute Genome Sequencing Center for Infectious Disease"/>
            <person name="Feldgarden M."/>
            <person name="Van der Auwera G.A."/>
            <person name="Mahillon J."/>
            <person name="Duprez V."/>
            <person name="Timmery S."/>
            <person name="Mattelet C."/>
            <person name="Dierick K."/>
            <person name="Sun M."/>
            <person name="Yu Z."/>
            <person name="Zhu L."/>
            <person name="Hu X."/>
            <person name="Shank E.B."/>
            <person name="Swiecicka I."/>
            <person name="Hansen B.M."/>
            <person name="Andrup L."/>
            <person name="Walker B."/>
            <person name="Young S.K."/>
            <person name="Zeng Q."/>
            <person name="Gargeya S."/>
            <person name="Fitzgerald M."/>
            <person name="Haas B."/>
            <person name="Abouelleil A."/>
            <person name="Alvarado L."/>
            <person name="Arachchi H.M."/>
            <person name="Berlin A.M."/>
            <person name="Chapman S.B."/>
            <person name="Dewar J."/>
            <person name="Goldberg J."/>
            <person name="Griggs A."/>
            <person name="Gujja S."/>
            <person name="Hansen M."/>
            <person name="Howarth C."/>
            <person name="Imamovic A."/>
            <person name="Larimer J."/>
            <person name="McCowan C."/>
            <person name="Murphy C."/>
            <person name="Neiman D."/>
            <person name="Pearson M."/>
            <person name="Priest M."/>
            <person name="Roberts A."/>
            <person name="Saif S."/>
            <person name="Shea T."/>
            <person name="Sisk P."/>
            <person name="Sykes S."/>
            <person name="Wortman J."/>
            <person name="Nusbaum C."/>
            <person name="Birren B."/>
        </authorList>
    </citation>
    <scope>NUCLEOTIDE SEQUENCE [LARGE SCALE GENOMIC DNA]</scope>
    <source>
        <strain evidence="1 2">ISP2954</strain>
    </source>
</reference>
<evidence type="ECO:0000313" key="1">
    <source>
        <dbReference type="EMBL" id="EOP62566.1"/>
    </source>
</evidence>
<protein>
    <submittedName>
        <fullName evidence="1">Uncharacterized protein</fullName>
    </submittedName>
</protein>
<comment type="caution">
    <text evidence="1">The sequence shown here is derived from an EMBL/GenBank/DDBJ whole genome shotgun (WGS) entry which is preliminary data.</text>
</comment>
<name>A0A9W5VEQ8_BACCE</name>
<dbReference type="Proteomes" id="UP000013989">
    <property type="component" value="Unassembled WGS sequence"/>
</dbReference>
<accession>A0A9W5VEQ8</accession>
<evidence type="ECO:0000313" key="2">
    <source>
        <dbReference type="Proteomes" id="UP000013989"/>
    </source>
</evidence>
<gene>
    <name evidence="1" type="ORF">IGU_03747</name>
</gene>
<proteinExistence type="predicted"/>
<dbReference type="RefSeq" id="WP_016090651.1">
    <property type="nucleotide sequence ID" value="NZ_KB976754.1"/>
</dbReference>